<feature type="compositionally biased region" description="Polar residues" evidence="1">
    <location>
        <begin position="479"/>
        <end position="489"/>
    </location>
</feature>
<evidence type="ECO:0000256" key="1">
    <source>
        <dbReference type="SAM" id="MobiDB-lite"/>
    </source>
</evidence>
<feature type="compositionally biased region" description="Low complexity" evidence="1">
    <location>
        <begin position="324"/>
        <end position="334"/>
    </location>
</feature>
<dbReference type="EMBL" id="DF237338">
    <property type="protein sequence ID" value="GAQ87948.1"/>
    <property type="molecule type" value="Genomic_DNA"/>
</dbReference>
<dbReference type="InterPro" id="IPR011049">
    <property type="entry name" value="Serralysin-like_metalloprot_C"/>
</dbReference>
<gene>
    <name evidence="2" type="ORF">KFL_003890190</name>
</gene>
<feature type="region of interest" description="Disordered" evidence="1">
    <location>
        <begin position="563"/>
        <end position="587"/>
    </location>
</feature>
<feature type="region of interest" description="Disordered" evidence="1">
    <location>
        <begin position="314"/>
        <end position="347"/>
    </location>
</feature>
<feature type="region of interest" description="Disordered" evidence="1">
    <location>
        <begin position="479"/>
        <end position="502"/>
    </location>
</feature>
<dbReference type="Proteomes" id="UP000054558">
    <property type="component" value="Unassembled WGS sequence"/>
</dbReference>
<accession>A0A1Y1IIG5</accession>
<proteinExistence type="predicted"/>
<dbReference type="Gene3D" id="2.150.10.10">
    <property type="entry name" value="Serralysin-like metalloprotease, C-terminal"/>
    <property type="match status" value="1"/>
</dbReference>
<dbReference type="AlphaFoldDB" id="A0A1Y1IIG5"/>
<evidence type="ECO:0000313" key="3">
    <source>
        <dbReference type="Proteomes" id="UP000054558"/>
    </source>
</evidence>
<evidence type="ECO:0000313" key="2">
    <source>
        <dbReference type="EMBL" id="GAQ87948.1"/>
    </source>
</evidence>
<sequence length="587" mass="63775">MGVPPPDFEILPSTWGASAVERTSKMGSSTVETAPTDRIDAVAARLYALSGLAAGIFRAMRPIVLSKGRLLDLVSGTVRHISVEDVSHIATIVSEIPVDAPLASVIASKPAYLSAATVASLKNIMTPSRGYLSQLVPSLLEKPHTLISMEEFTRFASPSAIVTRACPTLSMSSPLGAAILSAGDVLPRSGLIDLESFVNATTTTCQASTTNVLGLLPSMSPTLALALGGAAVGISLAYMYYRYLRPDAGADVLDNLVEEDIDMRLDDVDRLLATQKRFLDREWTRKFTRCQFRNLVLAQKLRKLMDDRQFYDASDEPLQSSNVPPSSAGSGASLPPSPPSTGTPASEPVKELANVDHAEIFFDGILDMIEQNFEDVRDELNERGRSELQGFVTKAKENHQEAKSLISRRRVVELDFGTSAALERRAAATTRTSTAFARRAATGTSAALERRAAATTRTSTAVENGAAATTRTSTALENGAAATTRTSTALERGTAATPGTPSTWWPRRDSLIDGCERNVEEPVFVGSSGIVAWKTCRHPRHHRHPADEEGVRHHRHRRLGNEEGVRHHRHRRLGDEEGVHHFRHRRQ</sequence>
<reference evidence="2 3" key="1">
    <citation type="journal article" date="2014" name="Nat. Commun.">
        <title>Klebsormidium flaccidum genome reveals primary factors for plant terrestrial adaptation.</title>
        <authorList>
            <person name="Hori K."/>
            <person name="Maruyama F."/>
            <person name="Fujisawa T."/>
            <person name="Togashi T."/>
            <person name="Yamamoto N."/>
            <person name="Seo M."/>
            <person name="Sato S."/>
            <person name="Yamada T."/>
            <person name="Mori H."/>
            <person name="Tajima N."/>
            <person name="Moriyama T."/>
            <person name="Ikeuchi M."/>
            <person name="Watanabe M."/>
            <person name="Wada H."/>
            <person name="Kobayashi K."/>
            <person name="Saito M."/>
            <person name="Masuda T."/>
            <person name="Sasaki-Sekimoto Y."/>
            <person name="Mashiguchi K."/>
            <person name="Awai K."/>
            <person name="Shimojima M."/>
            <person name="Masuda S."/>
            <person name="Iwai M."/>
            <person name="Nobusawa T."/>
            <person name="Narise T."/>
            <person name="Kondo S."/>
            <person name="Saito H."/>
            <person name="Sato R."/>
            <person name="Murakawa M."/>
            <person name="Ihara Y."/>
            <person name="Oshima-Yamada Y."/>
            <person name="Ohtaka K."/>
            <person name="Satoh M."/>
            <person name="Sonobe K."/>
            <person name="Ishii M."/>
            <person name="Ohtani R."/>
            <person name="Kanamori-Sato M."/>
            <person name="Honoki R."/>
            <person name="Miyazaki D."/>
            <person name="Mochizuki H."/>
            <person name="Umetsu J."/>
            <person name="Higashi K."/>
            <person name="Shibata D."/>
            <person name="Kamiya Y."/>
            <person name="Sato N."/>
            <person name="Nakamura Y."/>
            <person name="Tabata S."/>
            <person name="Ida S."/>
            <person name="Kurokawa K."/>
            <person name="Ohta H."/>
        </authorList>
    </citation>
    <scope>NUCLEOTIDE SEQUENCE [LARGE SCALE GENOMIC DNA]</scope>
    <source>
        <strain evidence="2 3">NIES-2285</strain>
    </source>
</reference>
<keyword evidence="3" id="KW-1185">Reference proteome</keyword>
<protein>
    <submittedName>
        <fullName evidence="2">Uncharacterized protein</fullName>
    </submittedName>
</protein>
<name>A0A1Y1IIG5_KLENI</name>
<organism evidence="2 3">
    <name type="scientific">Klebsormidium nitens</name>
    <name type="common">Green alga</name>
    <name type="synonym">Ulothrix nitens</name>
    <dbReference type="NCBI Taxonomy" id="105231"/>
    <lineage>
        <taxon>Eukaryota</taxon>
        <taxon>Viridiplantae</taxon>
        <taxon>Streptophyta</taxon>
        <taxon>Klebsormidiophyceae</taxon>
        <taxon>Klebsormidiales</taxon>
        <taxon>Klebsormidiaceae</taxon>
        <taxon>Klebsormidium</taxon>
    </lineage>
</organism>